<dbReference type="Proteomes" id="UP000237000">
    <property type="component" value="Unassembled WGS sequence"/>
</dbReference>
<protein>
    <submittedName>
        <fullName evidence="2">Uncharacterized protein</fullName>
    </submittedName>
</protein>
<dbReference type="AlphaFoldDB" id="A0A2P5BZS8"/>
<gene>
    <name evidence="2" type="ORF">TorRG33x02_303040</name>
</gene>
<feature type="region of interest" description="Disordered" evidence="1">
    <location>
        <begin position="1"/>
        <end position="27"/>
    </location>
</feature>
<evidence type="ECO:0000313" key="3">
    <source>
        <dbReference type="Proteomes" id="UP000237000"/>
    </source>
</evidence>
<comment type="caution">
    <text evidence="2">The sequence shown here is derived from an EMBL/GenBank/DDBJ whole genome shotgun (WGS) entry which is preliminary data.</text>
</comment>
<feature type="non-terminal residue" evidence="2">
    <location>
        <position position="1"/>
    </location>
</feature>
<organism evidence="2 3">
    <name type="scientific">Trema orientale</name>
    <name type="common">Charcoal tree</name>
    <name type="synonym">Celtis orientalis</name>
    <dbReference type="NCBI Taxonomy" id="63057"/>
    <lineage>
        <taxon>Eukaryota</taxon>
        <taxon>Viridiplantae</taxon>
        <taxon>Streptophyta</taxon>
        <taxon>Embryophyta</taxon>
        <taxon>Tracheophyta</taxon>
        <taxon>Spermatophyta</taxon>
        <taxon>Magnoliopsida</taxon>
        <taxon>eudicotyledons</taxon>
        <taxon>Gunneridae</taxon>
        <taxon>Pentapetalae</taxon>
        <taxon>rosids</taxon>
        <taxon>fabids</taxon>
        <taxon>Rosales</taxon>
        <taxon>Cannabaceae</taxon>
        <taxon>Trema</taxon>
    </lineage>
</organism>
<name>A0A2P5BZS8_TREOI</name>
<dbReference type="EMBL" id="JXTC01000434">
    <property type="protein sequence ID" value="PON54307.1"/>
    <property type="molecule type" value="Genomic_DNA"/>
</dbReference>
<sequence length="27" mass="3073">PSKPPKEQAPRCRHPAIVRPREPLAQL</sequence>
<reference evidence="3" key="1">
    <citation type="submission" date="2016-06" db="EMBL/GenBank/DDBJ databases">
        <title>Parallel loss of symbiosis genes in relatives of nitrogen-fixing non-legume Parasponia.</title>
        <authorList>
            <person name="Van Velzen R."/>
            <person name="Holmer R."/>
            <person name="Bu F."/>
            <person name="Rutten L."/>
            <person name="Van Zeijl A."/>
            <person name="Liu W."/>
            <person name="Santuari L."/>
            <person name="Cao Q."/>
            <person name="Sharma T."/>
            <person name="Shen D."/>
            <person name="Roswanjaya Y."/>
            <person name="Wardhani T."/>
            <person name="Kalhor M.S."/>
            <person name="Jansen J."/>
            <person name="Van den Hoogen J."/>
            <person name="Gungor B."/>
            <person name="Hartog M."/>
            <person name="Hontelez J."/>
            <person name="Verver J."/>
            <person name="Yang W.-C."/>
            <person name="Schijlen E."/>
            <person name="Repin R."/>
            <person name="Schilthuizen M."/>
            <person name="Schranz E."/>
            <person name="Heidstra R."/>
            <person name="Miyata K."/>
            <person name="Fedorova E."/>
            <person name="Kohlen W."/>
            <person name="Bisseling T."/>
            <person name="Smit S."/>
            <person name="Geurts R."/>
        </authorList>
    </citation>
    <scope>NUCLEOTIDE SEQUENCE [LARGE SCALE GENOMIC DNA]</scope>
    <source>
        <strain evidence="3">cv. RG33-2</strain>
    </source>
</reference>
<evidence type="ECO:0000313" key="2">
    <source>
        <dbReference type="EMBL" id="PON54307.1"/>
    </source>
</evidence>
<evidence type="ECO:0000256" key="1">
    <source>
        <dbReference type="SAM" id="MobiDB-lite"/>
    </source>
</evidence>
<dbReference type="InParanoid" id="A0A2P5BZS8"/>
<feature type="compositionally biased region" description="Basic and acidic residues" evidence="1">
    <location>
        <begin position="1"/>
        <end position="10"/>
    </location>
</feature>
<proteinExistence type="predicted"/>
<accession>A0A2P5BZS8</accession>
<keyword evidence="3" id="KW-1185">Reference proteome</keyword>